<feature type="region of interest" description="Disordered" evidence="6">
    <location>
        <begin position="260"/>
        <end position="286"/>
    </location>
</feature>
<dbReference type="Pfam" id="PF25543">
    <property type="entry name" value="zf-CCCH_tandem"/>
    <property type="match status" value="1"/>
</dbReference>
<sequence length="535" mass="58713">MLGAAKLDSLDTRLEQFKLSNQNSQHELQTLLKEYSQLLEDYKVLWNAKIREASKSNSVSSNASSSPVLEKPRNPYVLVLIDGNGYVFNDELVKDKEEGGMRAARMLNDVVEKLLREQPQARDARVIARVYADITNVSKQLAKMKVIGLEKRSLMPFAAGFTRALGGFDFMDSLDEEGTRFKIRETFKFAAEDTACSHILFAACHDTNYLPQLVPYNGLQNKITLIQGAGFDTEFYQLGLTVAQFPTIFRWSKLVAAPSTTKGSSSVKAPSTKASAPARDFPKTSALDRDDWRSTSVGADSVSYDANGVIVGIPDFAASDGFTSKAEATKKTKPCRYFQKGFCRWGNKCAFVHAPSPTVPILTPTAPNRTNISSYLPATLPPNFIALNKDAHRLDAYLRPPTPAEWLVYNARFHRQKPCNAHHLSGTCTNFACPFDHHPLEVETQYCLEYVLKCSPCPRRGACRIAECVHGHVCQKEGCVGQAKGCKLKADAHVADLKVASMVPAEVEELPVPGEEFGGEDGGGGAGVGVYEGAW</sequence>
<keyword evidence="5" id="KW-0175">Coiled coil</keyword>
<dbReference type="Gene3D" id="4.10.1000.10">
    <property type="entry name" value="Zinc finger, CCCH-type"/>
    <property type="match status" value="1"/>
</dbReference>
<keyword evidence="2 4" id="KW-0863">Zinc-finger</keyword>
<evidence type="ECO:0000256" key="5">
    <source>
        <dbReference type="SAM" id="Coils"/>
    </source>
</evidence>
<dbReference type="OrthoDB" id="2270193at2759"/>
<dbReference type="SMART" id="SM00356">
    <property type="entry name" value="ZnF_C3H1"/>
    <property type="match status" value="2"/>
</dbReference>
<dbReference type="Proteomes" id="UP000800036">
    <property type="component" value="Unassembled WGS sequence"/>
</dbReference>
<dbReference type="InterPro" id="IPR000571">
    <property type="entry name" value="Znf_CCCH"/>
</dbReference>
<dbReference type="InterPro" id="IPR057683">
    <property type="entry name" value="DUF7923"/>
</dbReference>
<keyword evidence="3 4" id="KW-0862">Zinc</keyword>
<keyword evidence="9" id="KW-1185">Reference proteome</keyword>
<evidence type="ECO:0000256" key="1">
    <source>
        <dbReference type="ARBA" id="ARBA00022723"/>
    </source>
</evidence>
<dbReference type="Pfam" id="PF25540">
    <property type="entry name" value="DUF7923"/>
    <property type="match status" value="1"/>
</dbReference>
<gene>
    <name evidence="8" type="ORF">BU23DRAFT_543353</name>
</gene>
<keyword evidence="1 4" id="KW-0479">Metal-binding</keyword>
<feature type="zinc finger region" description="C3H1-type" evidence="4">
    <location>
        <begin position="329"/>
        <end position="356"/>
    </location>
</feature>
<feature type="domain" description="C3H1-type" evidence="7">
    <location>
        <begin position="329"/>
        <end position="356"/>
    </location>
</feature>
<proteinExistence type="predicted"/>
<name>A0A6A5UR06_9PLEO</name>
<dbReference type="InterPro" id="IPR041367">
    <property type="entry name" value="Znf-CCCH_4"/>
</dbReference>
<dbReference type="SUPFAM" id="SSF90229">
    <property type="entry name" value="CCCH zinc finger"/>
    <property type="match status" value="1"/>
</dbReference>
<dbReference type="AlphaFoldDB" id="A0A6A5UR06"/>
<dbReference type="PANTHER" id="PTHR37543">
    <property type="entry name" value="CCCH ZINC FINGER DNA BINDING PROTEIN (AFU_ORTHOLOGUE AFUA_5G12760)"/>
    <property type="match status" value="1"/>
</dbReference>
<dbReference type="GO" id="GO:0008270">
    <property type="term" value="F:zinc ion binding"/>
    <property type="evidence" value="ECO:0007669"/>
    <property type="project" value="UniProtKB-KW"/>
</dbReference>
<evidence type="ECO:0000256" key="6">
    <source>
        <dbReference type="SAM" id="MobiDB-lite"/>
    </source>
</evidence>
<dbReference type="InterPro" id="IPR057654">
    <property type="entry name" value="Znf-CCCH_tandem"/>
</dbReference>
<protein>
    <recommendedName>
        <fullName evidence="7">C3H1-type domain-containing protein</fullName>
    </recommendedName>
</protein>
<evidence type="ECO:0000313" key="8">
    <source>
        <dbReference type="EMBL" id="KAF1967128.1"/>
    </source>
</evidence>
<organism evidence="8 9">
    <name type="scientific">Bimuria novae-zelandiae CBS 107.79</name>
    <dbReference type="NCBI Taxonomy" id="1447943"/>
    <lineage>
        <taxon>Eukaryota</taxon>
        <taxon>Fungi</taxon>
        <taxon>Dikarya</taxon>
        <taxon>Ascomycota</taxon>
        <taxon>Pezizomycotina</taxon>
        <taxon>Dothideomycetes</taxon>
        <taxon>Pleosporomycetidae</taxon>
        <taxon>Pleosporales</taxon>
        <taxon>Massarineae</taxon>
        <taxon>Didymosphaeriaceae</taxon>
        <taxon>Bimuria</taxon>
    </lineage>
</organism>
<evidence type="ECO:0000313" key="9">
    <source>
        <dbReference type="Proteomes" id="UP000800036"/>
    </source>
</evidence>
<dbReference type="Pfam" id="PF25542">
    <property type="entry name" value="zf-CCCH_12"/>
    <property type="match status" value="1"/>
</dbReference>
<evidence type="ECO:0000256" key="2">
    <source>
        <dbReference type="ARBA" id="ARBA00022771"/>
    </source>
</evidence>
<dbReference type="EMBL" id="ML976737">
    <property type="protein sequence ID" value="KAF1967128.1"/>
    <property type="molecule type" value="Genomic_DNA"/>
</dbReference>
<reference evidence="8" key="1">
    <citation type="journal article" date="2020" name="Stud. Mycol.">
        <title>101 Dothideomycetes genomes: a test case for predicting lifestyles and emergence of pathogens.</title>
        <authorList>
            <person name="Haridas S."/>
            <person name="Albert R."/>
            <person name="Binder M."/>
            <person name="Bloem J."/>
            <person name="Labutti K."/>
            <person name="Salamov A."/>
            <person name="Andreopoulos B."/>
            <person name="Baker S."/>
            <person name="Barry K."/>
            <person name="Bills G."/>
            <person name="Bluhm B."/>
            <person name="Cannon C."/>
            <person name="Castanera R."/>
            <person name="Culley D."/>
            <person name="Daum C."/>
            <person name="Ezra D."/>
            <person name="Gonzalez J."/>
            <person name="Henrissat B."/>
            <person name="Kuo A."/>
            <person name="Liang C."/>
            <person name="Lipzen A."/>
            <person name="Lutzoni F."/>
            <person name="Magnuson J."/>
            <person name="Mondo S."/>
            <person name="Nolan M."/>
            <person name="Ohm R."/>
            <person name="Pangilinan J."/>
            <person name="Park H.-J."/>
            <person name="Ramirez L."/>
            <person name="Alfaro M."/>
            <person name="Sun H."/>
            <person name="Tritt A."/>
            <person name="Yoshinaga Y."/>
            <person name="Zwiers L.-H."/>
            <person name="Turgeon B."/>
            <person name="Goodwin S."/>
            <person name="Spatafora J."/>
            <person name="Crous P."/>
            <person name="Grigoriev I."/>
        </authorList>
    </citation>
    <scope>NUCLEOTIDE SEQUENCE</scope>
    <source>
        <strain evidence="8">CBS 107.79</strain>
    </source>
</reference>
<accession>A0A6A5UR06</accession>
<dbReference type="Pfam" id="PF18044">
    <property type="entry name" value="zf-CCCH_4"/>
    <property type="match status" value="1"/>
</dbReference>
<feature type="coiled-coil region" evidence="5">
    <location>
        <begin position="14"/>
        <end position="41"/>
    </location>
</feature>
<evidence type="ECO:0000256" key="4">
    <source>
        <dbReference type="PROSITE-ProRule" id="PRU00723"/>
    </source>
</evidence>
<dbReference type="PANTHER" id="PTHR37543:SF1">
    <property type="entry name" value="CCCH ZINC FINGER DNA BINDING PROTEIN (AFU_ORTHOLOGUE AFUA_5G12760)"/>
    <property type="match status" value="1"/>
</dbReference>
<evidence type="ECO:0000256" key="3">
    <source>
        <dbReference type="ARBA" id="ARBA00022833"/>
    </source>
</evidence>
<evidence type="ECO:0000259" key="7">
    <source>
        <dbReference type="PROSITE" id="PS50103"/>
    </source>
</evidence>
<dbReference type="InterPro" id="IPR036855">
    <property type="entry name" value="Znf_CCCH_sf"/>
</dbReference>
<dbReference type="PROSITE" id="PS50103">
    <property type="entry name" value="ZF_C3H1"/>
    <property type="match status" value="1"/>
</dbReference>
<feature type="compositionally biased region" description="Polar residues" evidence="6">
    <location>
        <begin position="260"/>
        <end position="274"/>
    </location>
</feature>